<dbReference type="EMBL" id="CAJFCW020000005">
    <property type="protein sequence ID" value="CAG9119318.1"/>
    <property type="molecule type" value="Genomic_DNA"/>
</dbReference>
<keyword evidence="4" id="KW-0964">Secreted</keyword>
<dbReference type="Proteomes" id="UP000614601">
    <property type="component" value="Unassembled WGS sequence"/>
</dbReference>
<evidence type="ECO:0000256" key="4">
    <source>
        <dbReference type="ARBA" id="ARBA00022525"/>
    </source>
</evidence>
<comment type="subcellular location">
    <subcellularLocation>
        <location evidence="1">Secreted</location>
    </subcellularLocation>
</comment>
<dbReference type="AlphaFoldDB" id="A0A811L6Y6"/>
<evidence type="ECO:0000256" key="6">
    <source>
        <dbReference type="ARBA" id="ARBA00036735"/>
    </source>
</evidence>
<evidence type="ECO:0000256" key="9">
    <source>
        <dbReference type="ARBA" id="ARBA00039086"/>
    </source>
</evidence>
<proteinExistence type="inferred from homology"/>
<evidence type="ECO:0000256" key="12">
    <source>
        <dbReference type="ARBA" id="ARBA00042730"/>
    </source>
</evidence>
<keyword evidence="14" id="KW-1185">Reference proteome</keyword>
<dbReference type="Gene3D" id="3.30.429.10">
    <property type="entry name" value="Macrophage Migration Inhibitory Factor"/>
    <property type="match status" value="1"/>
</dbReference>
<evidence type="ECO:0000256" key="5">
    <source>
        <dbReference type="ARBA" id="ARBA00023235"/>
    </source>
</evidence>
<dbReference type="InterPro" id="IPR001398">
    <property type="entry name" value="Macrophage_inhib_fac"/>
</dbReference>
<evidence type="ECO:0000256" key="10">
    <source>
        <dbReference type="ARBA" id="ARBA00041631"/>
    </source>
</evidence>
<evidence type="ECO:0000256" key="8">
    <source>
        <dbReference type="ARBA" id="ARBA00038932"/>
    </source>
</evidence>
<evidence type="ECO:0000313" key="14">
    <source>
        <dbReference type="Proteomes" id="UP000614601"/>
    </source>
</evidence>
<reference evidence="13" key="1">
    <citation type="submission" date="2020-09" db="EMBL/GenBank/DDBJ databases">
        <authorList>
            <person name="Kikuchi T."/>
        </authorList>
    </citation>
    <scope>NUCLEOTIDE SEQUENCE</scope>
    <source>
        <strain evidence="13">SH1</strain>
    </source>
</reference>
<dbReference type="PANTHER" id="PTHR11954:SF6">
    <property type="entry name" value="MACROPHAGE MIGRATION INHIBITORY FACTOR"/>
    <property type="match status" value="1"/>
</dbReference>
<evidence type="ECO:0000256" key="11">
    <source>
        <dbReference type="ARBA" id="ARBA00041912"/>
    </source>
</evidence>
<name>A0A811L6Y6_9BILA</name>
<evidence type="ECO:0000256" key="3">
    <source>
        <dbReference type="ARBA" id="ARBA00022514"/>
    </source>
</evidence>
<evidence type="ECO:0000256" key="1">
    <source>
        <dbReference type="ARBA" id="ARBA00004613"/>
    </source>
</evidence>
<gene>
    <name evidence="13" type="ORF">BOKJ2_LOCUS10760</name>
</gene>
<dbReference type="Proteomes" id="UP000783686">
    <property type="component" value="Unassembled WGS sequence"/>
</dbReference>
<accession>A0A811L6Y6</accession>
<evidence type="ECO:0000313" key="13">
    <source>
        <dbReference type="EMBL" id="CAD5223990.1"/>
    </source>
</evidence>
<dbReference type="GO" id="GO:0005125">
    <property type="term" value="F:cytokine activity"/>
    <property type="evidence" value="ECO:0007669"/>
    <property type="project" value="UniProtKB-KW"/>
</dbReference>
<evidence type="ECO:0000256" key="7">
    <source>
        <dbReference type="ARBA" id="ARBA00036823"/>
    </source>
</evidence>
<organism evidence="13 14">
    <name type="scientific">Bursaphelenchus okinawaensis</name>
    <dbReference type="NCBI Taxonomy" id="465554"/>
    <lineage>
        <taxon>Eukaryota</taxon>
        <taxon>Metazoa</taxon>
        <taxon>Ecdysozoa</taxon>
        <taxon>Nematoda</taxon>
        <taxon>Chromadorea</taxon>
        <taxon>Rhabditida</taxon>
        <taxon>Tylenchina</taxon>
        <taxon>Tylenchomorpha</taxon>
        <taxon>Aphelenchoidea</taxon>
        <taxon>Aphelenchoididae</taxon>
        <taxon>Bursaphelenchus</taxon>
    </lineage>
</organism>
<comment type="similarity">
    <text evidence="2">Belongs to the MIF family.</text>
</comment>
<evidence type="ECO:0000256" key="2">
    <source>
        <dbReference type="ARBA" id="ARBA00005851"/>
    </source>
</evidence>
<dbReference type="GO" id="GO:0004167">
    <property type="term" value="F:dopachrome isomerase activity"/>
    <property type="evidence" value="ECO:0007669"/>
    <property type="project" value="UniProtKB-EC"/>
</dbReference>
<comment type="catalytic activity">
    <reaction evidence="7">
        <text>L-dopachrome = 5,6-dihydroxyindole-2-carboxylate</text>
        <dbReference type="Rhea" id="RHEA:13041"/>
        <dbReference type="ChEBI" id="CHEBI:16875"/>
        <dbReference type="ChEBI" id="CHEBI:57509"/>
        <dbReference type="EC" id="5.3.3.12"/>
    </reaction>
</comment>
<dbReference type="PANTHER" id="PTHR11954">
    <property type="entry name" value="D-DOPACHROME DECARBOXYLASE"/>
    <property type="match status" value="1"/>
</dbReference>
<keyword evidence="3" id="KW-0202">Cytokine</keyword>
<dbReference type="Pfam" id="PF01187">
    <property type="entry name" value="MIF"/>
    <property type="match status" value="1"/>
</dbReference>
<dbReference type="SUPFAM" id="SSF55331">
    <property type="entry name" value="Tautomerase/MIF"/>
    <property type="match status" value="1"/>
</dbReference>
<protein>
    <recommendedName>
        <fullName evidence="12">L-dopachrome isomerase</fullName>
        <ecNumber evidence="9">5.3.2.1</ecNumber>
        <ecNumber evidence="8">5.3.3.12</ecNumber>
    </recommendedName>
    <alternativeName>
        <fullName evidence="10">L-dopachrome tautomerase</fullName>
    </alternativeName>
    <alternativeName>
        <fullName evidence="11">Phenylpyruvate tautomerase</fullName>
    </alternativeName>
</protein>
<comment type="caution">
    <text evidence="13">The sequence shown here is derived from an EMBL/GenBank/DDBJ whole genome shotgun (WGS) entry which is preliminary data.</text>
</comment>
<sequence length="77" mass="8602">MTFAGTEEPCATVTIRCIGNIKDEKHQPVVAGKLTSFIADELKISPERFYVLFHDLAEDDVAYTGIMFPELKKKLGL</sequence>
<dbReference type="EC" id="5.3.2.1" evidence="9"/>
<comment type="catalytic activity">
    <reaction evidence="6">
        <text>3-phenylpyruvate = enol-phenylpyruvate</text>
        <dbReference type="Rhea" id="RHEA:17097"/>
        <dbReference type="ChEBI" id="CHEBI:16815"/>
        <dbReference type="ChEBI" id="CHEBI:18005"/>
        <dbReference type="EC" id="5.3.2.1"/>
    </reaction>
</comment>
<dbReference type="EMBL" id="CAJFDH010000005">
    <property type="protein sequence ID" value="CAD5223990.1"/>
    <property type="molecule type" value="Genomic_DNA"/>
</dbReference>
<keyword evidence="5" id="KW-0413">Isomerase</keyword>
<dbReference type="OrthoDB" id="255819at2759"/>
<dbReference type="GO" id="GO:0050178">
    <property type="term" value="F:phenylpyruvate tautomerase activity"/>
    <property type="evidence" value="ECO:0007669"/>
    <property type="project" value="UniProtKB-EC"/>
</dbReference>
<dbReference type="EC" id="5.3.3.12" evidence="8"/>
<dbReference type="InterPro" id="IPR014347">
    <property type="entry name" value="Tautomerase/MIF_sf"/>
</dbReference>
<dbReference type="GO" id="GO:0005615">
    <property type="term" value="C:extracellular space"/>
    <property type="evidence" value="ECO:0007669"/>
    <property type="project" value="UniProtKB-KW"/>
</dbReference>